<evidence type="ECO:0000313" key="2">
    <source>
        <dbReference type="Proteomes" id="UP001303046"/>
    </source>
</evidence>
<gene>
    <name evidence="1" type="primary">Necator_chrX.g25678</name>
    <name evidence="1" type="ORF">RB195_025512</name>
</gene>
<proteinExistence type="predicted"/>
<keyword evidence="2" id="KW-1185">Reference proteome</keyword>
<dbReference type="PANTHER" id="PTHR38624">
    <property type="entry name" value="PROTEIN CBG08397-RELATED"/>
    <property type="match status" value="1"/>
</dbReference>
<sequence>MSEREKAFETARNLGDSGKVDEALEAISKFTSDPEVQYNLSEMETINTIITEKLTSCSFEDKKEACNVCIALLEGIKLVKDGEWLSLYSESVYETFSRMSICARDEERQLVWNRLKRIPRLPVCVTNSLYVQIVGIECVHLAKRDSSTCPN</sequence>
<accession>A0ABR1EUR9</accession>
<protein>
    <submittedName>
        <fullName evidence="1">Uncharacterized protein</fullName>
    </submittedName>
</protein>
<reference evidence="1 2" key="1">
    <citation type="submission" date="2023-08" db="EMBL/GenBank/DDBJ databases">
        <title>A Necator americanus chromosomal reference genome.</title>
        <authorList>
            <person name="Ilik V."/>
            <person name="Petrzelkova K.J."/>
            <person name="Pardy F."/>
            <person name="Fuh T."/>
            <person name="Niatou-Singa F.S."/>
            <person name="Gouil Q."/>
            <person name="Baker L."/>
            <person name="Ritchie M.E."/>
            <person name="Jex A.R."/>
            <person name="Gazzola D."/>
            <person name="Li H."/>
            <person name="Toshio Fujiwara R."/>
            <person name="Zhan B."/>
            <person name="Aroian R.V."/>
            <person name="Pafco B."/>
            <person name="Schwarz E.M."/>
        </authorList>
    </citation>
    <scope>NUCLEOTIDE SEQUENCE [LARGE SCALE GENOMIC DNA]</scope>
    <source>
        <strain evidence="1 2">Aroian</strain>
        <tissue evidence="1">Whole animal</tissue>
    </source>
</reference>
<dbReference type="PANTHER" id="PTHR38624:SF1">
    <property type="entry name" value="KIF-BINDING PROTEIN"/>
    <property type="match status" value="1"/>
</dbReference>
<dbReference type="EMBL" id="JAVFWL010000006">
    <property type="protein sequence ID" value="KAK6765641.1"/>
    <property type="molecule type" value="Genomic_DNA"/>
</dbReference>
<evidence type="ECO:0000313" key="1">
    <source>
        <dbReference type="EMBL" id="KAK6765641.1"/>
    </source>
</evidence>
<comment type="caution">
    <text evidence="1">The sequence shown here is derived from an EMBL/GenBank/DDBJ whole genome shotgun (WGS) entry which is preliminary data.</text>
</comment>
<name>A0ABR1EUR9_NECAM</name>
<dbReference type="Proteomes" id="UP001303046">
    <property type="component" value="Unassembled WGS sequence"/>
</dbReference>
<organism evidence="1 2">
    <name type="scientific">Necator americanus</name>
    <name type="common">Human hookworm</name>
    <dbReference type="NCBI Taxonomy" id="51031"/>
    <lineage>
        <taxon>Eukaryota</taxon>
        <taxon>Metazoa</taxon>
        <taxon>Ecdysozoa</taxon>
        <taxon>Nematoda</taxon>
        <taxon>Chromadorea</taxon>
        <taxon>Rhabditida</taxon>
        <taxon>Rhabditina</taxon>
        <taxon>Rhabditomorpha</taxon>
        <taxon>Strongyloidea</taxon>
        <taxon>Ancylostomatidae</taxon>
        <taxon>Bunostominae</taxon>
        <taxon>Necator</taxon>
    </lineage>
</organism>